<accession>A0A0B1RW57</accession>
<sequence>MAETYHEIRSRNYRRFSKATPPTLFSFMVRRLGHAYEVYPLIFLAGFWFVIFLATAYYSFTKIEIWLDRSKSMAPWDWERSRSSYYKQGTVA</sequence>
<evidence type="ECO:0000313" key="3">
    <source>
        <dbReference type="Proteomes" id="UP000053660"/>
    </source>
</evidence>
<name>A0A0B1RW57_OESDE</name>
<feature type="transmembrane region" description="Helical" evidence="1">
    <location>
        <begin position="38"/>
        <end position="60"/>
    </location>
</feature>
<gene>
    <name evidence="2" type="ORF">OESDEN_25114</name>
</gene>
<organism evidence="2 3">
    <name type="scientific">Oesophagostomum dentatum</name>
    <name type="common">Nodular worm</name>
    <dbReference type="NCBI Taxonomy" id="61180"/>
    <lineage>
        <taxon>Eukaryota</taxon>
        <taxon>Metazoa</taxon>
        <taxon>Ecdysozoa</taxon>
        <taxon>Nematoda</taxon>
        <taxon>Chromadorea</taxon>
        <taxon>Rhabditida</taxon>
        <taxon>Rhabditina</taxon>
        <taxon>Rhabditomorpha</taxon>
        <taxon>Strongyloidea</taxon>
        <taxon>Strongylidae</taxon>
        <taxon>Oesophagostomum</taxon>
    </lineage>
</organism>
<proteinExistence type="predicted"/>
<protein>
    <submittedName>
        <fullName evidence="2">Uncharacterized protein</fullName>
    </submittedName>
</protein>
<dbReference type="Proteomes" id="UP000053660">
    <property type="component" value="Unassembled WGS sequence"/>
</dbReference>
<reference evidence="2 3" key="1">
    <citation type="submission" date="2014-03" db="EMBL/GenBank/DDBJ databases">
        <title>Draft genome of the hookworm Oesophagostomum dentatum.</title>
        <authorList>
            <person name="Mitreva M."/>
        </authorList>
    </citation>
    <scope>NUCLEOTIDE SEQUENCE [LARGE SCALE GENOMIC DNA]</scope>
    <source>
        <strain evidence="2 3">OD-Hann</strain>
    </source>
</reference>
<keyword evidence="3" id="KW-1185">Reference proteome</keyword>
<evidence type="ECO:0000313" key="2">
    <source>
        <dbReference type="EMBL" id="KHJ75270.1"/>
    </source>
</evidence>
<dbReference type="OrthoDB" id="5826678at2759"/>
<dbReference type="AlphaFoldDB" id="A0A0B1RW57"/>
<keyword evidence="1" id="KW-0472">Membrane</keyword>
<evidence type="ECO:0000256" key="1">
    <source>
        <dbReference type="SAM" id="Phobius"/>
    </source>
</evidence>
<keyword evidence="1" id="KW-0812">Transmembrane</keyword>
<keyword evidence="1" id="KW-1133">Transmembrane helix</keyword>
<dbReference type="EMBL" id="KN612909">
    <property type="protein sequence ID" value="KHJ75270.1"/>
    <property type="molecule type" value="Genomic_DNA"/>
</dbReference>